<dbReference type="GO" id="GO:0016226">
    <property type="term" value="P:iron-sulfur cluster assembly"/>
    <property type="evidence" value="ECO:0007669"/>
    <property type="project" value="UniProtKB-UniRule"/>
</dbReference>
<dbReference type="NCBIfam" id="TIGR03421">
    <property type="entry name" value="FeS_CyaY"/>
    <property type="match status" value="1"/>
</dbReference>
<keyword evidence="2 4" id="KW-0479">Metal-binding</keyword>
<comment type="similarity">
    <text evidence="1 4">Belongs to the frataxin family.</text>
</comment>
<sequence length="132" mass="14867">MATRRFILGADTAHPLNFLQNHIMTESEFLARADALLDKIHEQVDDWFETLDIDLDASRSGQVLTIVFNQKTHVVVNSQAPLQEMWVAAPSGGFHYKFDNTNWVDTRSGTTLQDNLSSIFSDITSRALTITL</sequence>
<name>A0A4Q7VE50_9BURK</name>
<organism evidence="5 6">
    <name type="scientific">Advenella incenata</name>
    <dbReference type="NCBI Taxonomy" id="267800"/>
    <lineage>
        <taxon>Bacteria</taxon>
        <taxon>Pseudomonadati</taxon>
        <taxon>Pseudomonadota</taxon>
        <taxon>Betaproteobacteria</taxon>
        <taxon>Burkholderiales</taxon>
        <taxon>Alcaligenaceae</taxon>
    </lineage>
</organism>
<dbReference type="SUPFAM" id="SSF55387">
    <property type="entry name" value="Frataxin/Nqo15-like"/>
    <property type="match status" value="1"/>
</dbReference>
<dbReference type="EMBL" id="SHKO01000002">
    <property type="protein sequence ID" value="RZT94150.1"/>
    <property type="molecule type" value="Genomic_DNA"/>
</dbReference>
<dbReference type="PANTHER" id="PTHR16821:SF2">
    <property type="entry name" value="FRATAXIN, MITOCHONDRIAL"/>
    <property type="match status" value="1"/>
</dbReference>
<dbReference type="InterPro" id="IPR020895">
    <property type="entry name" value="Frataxin_CS"/>
</dbReference>
<evidence type="ECO:0000256" key="3">
    <source>
        <dbReference type="ARBA" id="ARBA00023004"/>
    </source>
</evidence>
<comment type="caution">
    <text evidence="5">The sequence shown here is derived from an EMBL/GenBank/DDBJ whole genome shotgun (WGS) entry which is preliminary data.</text>
</comment>
<dbReference type="InterPro" id="IPR036524">
    <property type="entry name" value="Frataxin/CyaY_sf"/>
</dbReference>
<dbReference type="HAMAP" id="MF_00142">
    <property type="entry name" value="CyaY"/>
    <property type="match status" value="1"/>
</dbReference>
<evidence type="ECO:0000313" key="5">
    <source>
        <dbReference type="EMBL" id="RZT94150.1"/>
    </source>
</evidence>
<dbReference type="GO" id="GO:0008199">
    <property type="term" value="F:ferric iron binding"/>
    <property type="evidence" value="ECO:0007669"/>
    <property type="project" value="InterPro"/>
</dbReference>
<evidence type="ECO:0000256" key="1">
    <source>
        <dbReference type="ARBA" id="ARBA00008183"/>
    </source>
</evidence>
<gene>
    <name evidence="4" type="primary">cyaY</name>
    <name evidence="5" type="ORF">EV681_2567</name>
</gene>
<dbReference type="PANTHER" id="PTHR16821">
    <property type="entry name" value="FRATAXIN"/>
    <property type="match status" value="1"/>
</dbReference>
<dbReference type="InterPro" id="IPR047584">
    <property type="entry name" value="CyaY"/>
</dbReference>
<accession>A0A4Q7VE50</accession>
<dbReference type="Proteomes" id="UP000293398">
    <property type="component" value="Unassembled WGS sequence"/>
</dbReference>
<dbReference type="SMART" id="SM01219">
    <property type="entry name" value="Frataxin_Cyay"/>
    <property type="match status" value="1"/>
</dbReference>
<evidence type="ECO:0000256" key="4">
    <source>
        <dbReference type="HAMAP-Rule" id="MF_00142"/>
    </source>
</evidence>
<keyword evidence="6" id="KW-1185">Reference proteome</keyword>
<dbReference type="AlphaFoldDB" id="A0A4Q7VE50"/>
<dbReference type="PROSITE" id="PS01344">
    <property type="entry name" value="FRATAXIN_1"/>
    <property type="match status" value="1"/>
</dbReference>
<dbReference type="Gene3D" id="3.30.920.10">
    <property type="entry name" value="Frataxin/CyaY"/>
    <property type="match status" value="1"/>
</dbReference>
<comment type="function">
    <text evidence="4">Involved in iron-sulfur (Fe-S) cluster assembly. May act as a regulator of Fe-S biogenesis.</text>
</comment>
<evidence type="ECO:0000256" key="2">
    <source>
        <dbReference type="ARBA" id="ARBA00022723"/>
    </source>
</evidence>
<dbReference type="GO" id="GO:0005737">
    <property type="term" value="C:cytoplasm"/>
    <property type="evidence" value="ECO:0007669"/>
    <property type="project" value="UniProtKB-ARBA"/>
</dbReference>
<protein>
    <recommendedName>
        <fullName evidence="4">Iron-sulfur cluster assembly protein CyaY</fullName>
    </recommendedName>
</protein>
<keyword evidence="3 4" id="KW-0408">Iron</keyword>
<dbReference type="Pfam" id="PF01491">
    <property type="entry name" value="Frataxin_Cyay"/>
    <property type="match status" value="1"/>
</dbReference>
<evidence type="ECO:0000313" key="6">
    <source>
        <dbReference type="Proteomes" id="UP000293398"/>
    </source>
</evidence>
<dbReference type="InterPro" id="IPR002908">
    <property type="entry name" value="Frataxin/CyaY"/>
</dbReference>
<proteinExistence type="inferred from homology"/>
<dbReference type="PROSITE" id="PS50810">
    <property type="entry name" value="FRATAXIN_2"/>
    <property type="match status" value="1"/>
</dbReference>
<reference evidence="5 6" key="1">
    <citation type="submission" date="2019-02" db="EMBL/GenBank/DDBJ databases">
        <title>Genomic Encyclopedia of Type Strains, Phase IV (KMG-IV): sequencing the most valuable type-strain genomes for metagenomic binning, comparative biology and taxonomic classification.</title>
        <authorList>
            <person name="Goeker M."/>
        </authorList>
    </citation>
    <scope>NUCLEOTIDE SEQUENCE [LARGE SCALE GENOMIC DNA]</scope>
    <source>
        <strain evidence="5 6">DSM 23814</strain>
    </source>
</reference>